<dbReference type="PANTHER" id="PTHR43531">
    <property type="entry name" value="PROTEIN ICFG"/>
    <property type="match status" value="1"/>
</dbReference>
<evidence type="ECO:0000256" key="4">
    <source>
        <dbReference type="SAM" id="MobiDB-lite"/>
    </source>
</evidence>
<organism evidence="5 6">
    <name type="scientific">Gloeothece verrucosa (strain PCC 7822)</name>
    <name type="common">Cyanothece sp. (strain PCC 7822)</name>
    <dbReference type="NCBI Taxonomy" id="497965"/>
    <lineage>
        <taxon>Bacteria</taxon>
        <taxon>Bacillati</taxon>
        <taxon>Cyanobacteriota</taxon>
        <taxon>Cyanophyceae</taxon>
        <taxon>Oscillatoriophycideae</taxon>
        <taxon>Chroococcales</taxon>
        <taxon>Aphanothecaceae</taxon>
        <taxon>Gloeothece</taxon>
        <taxon>Gloeothece verrucosa</taxon>
    </lineage>
</organism>
<evidence type="ECO:0000313" key="6">
    <source>
        <dbReference type="Proteomes" id="UP000008206"/>
    </source>
</evidence>
<reference evidence="6" key="1">
    <citation type="journal article" date="2011" name="MBio">
        <title>Novel metabolic attributes of the genus Cyanothece, comprising a group of unicellular nitrogen-fixing Cyanobacteria.</title>
        <authorList>
            <person name="Bandyopadhyay A."/>
            <person name="Elvitigala T."/>
            <person name="Welsh E."/>
            <person name="Stockel J."/>
            <person name="Liberton M."/>
            <person name="Min H."/>
            <person name="Sherman L.A."/>
            <person name="Pakrasi H.B."/>
        </authorList>
    </citation>
    <scope>NUCLEOTIDE SEQUENCE [LARGE SCALE GENOMIC DNA]</scope>
    <source>
        <strain evidence="6">PCC 7822</strain>
    </source>
</reference>
<evidence type="ECO:0000256" key="1">
    <source>
        <dbReference type="ARBA" id="ARBA00022500"/>
    </source>
</evidence>
<evidence type="ECO:0000256" key="2">
    <source>
        <dbReference type="ARBA" id="ARBA00029447"/>
    </source>
</evidence>
<dbReference type="HOGENOM" id="CLU_351175_0_0_3"/>
<protein>
    <recommendedName>
        <fullName evidence="7">Chromosome segregation ATPase-like protein</fullName>
    </recommendedName>
</protein>
<proteinExistence type="inferred from homology"/>
<dbReference type="SUPFAM" id="SSF57997">
    <property type="entry name" value="Tropomyosin"/>
    <property type="match status" value="1"/>
</dbReference>
<evidence type="ECO:0000313" key="5">
    <source>
        <dbReference type="EMBL" id="ADN16016.1"/>
    </source>
</evidence>
<dbReference type="RefSeq" id="WP_013324082.1">
    <property type="nucleotide sequence ID" value="NC_014501.1"/>
</dbReference>
<sequence>MSCESLATKAELAALRAELMGGLASKPSNQEVVNIVNNYTQPMEGVDFSRIFSAIGALWAALAQATGQIADVRGIALQALGTARAAFDLAGQAFDKAGQALSKALEALDKAKNAEKRAIAAELLAQECLKVANRATEKANEAIEKANLSIKQANKALYQANQAMKQANLAYLQAIEAYKNAEVWGVQGVARANGAYLYAQEVARSANQAYSRALQAEADASKALQGLKNLSGLDVSGLQKLKSSVEALQAQNLINIERAIQNSHRADIERLRTAQTIGNLENQVSNYRTILGQQSSVINSVQNNVTVISGGGGAGIDSIKNDLSIFRNDLSTFAYNQSTFDRKLSDYKNDLSTFAYNQSTFDRKLSDYKNDLSTFAYNQSTFDRKLSDYKNDLSTFAYNQSTFDRKLSDYKNDLSTFAYNQTAVQSQINNKVATLETTVTNLSNTQNQTNNKVAALDTTITNLSNTQTQTNNKVATLDATITNLSNTQTQTNNKVATLDTTITNLSNTQTQTNNKVATLDTTITNLSNTQTQTNNKVATLEASVTNIQTQVNEVDVKVTEEVKKIGITLDGLVPVIGGIAISTGLIKNQTSLPKLAEAAETGVCNASKPEGCLGAPLKQMKNGIDTSVYNTAGIGGLALQNATILNNTISILNLLNTVWAYLQTFSNFVTGKFEKLWEHRLVDRALAAANLACTIHNALMLSNNIALTLGSAIDNIGQLIGIKPPEGAATTITGAIGHAFESLAKSVIGAENYAELSLQFALANRIYQAGINILDAATNMLYGISEGLETIAQMGGKIGNACKKSGLFIESSLDWFSEKFVFKIGRLGGIMRFLQTGQVMAESVEQITSSALNVVESAKQITTEVKDVQKDIKDLQDKRKADENKAKTDSKQPTTTDDDIVQPSPN</sequence>
<dbReference type="InterPro" id="IPR051310">
    <property type="entry name" value="MCP_chemotaxis"/>
</dbReference>
<accession>E0U6X9</accession>
<gene>
    <name evidence="5" type="ordered locus">Cyan7822_4096</name>
</gene>
<keyword evidence="3" id="KW-0175">Coiled coil</keyword>
<evidence type="ECO:0008006" key="7">
    <source>
        <dbReference type="Google" id="ProtNLM"/>
    </source>
</evidence>
<feature type="compositionally biased region" description="Basic and acidic residues" evidence="4">
    <location>
        <begin position="875"/>
        <end position="890"/>
    </location>
</feature>
<dbReference type="GO" id="GO:0006935">
    <property type="term" value="P:chemotaxis"/>
    <property type="evidence" value="ECO:0007669"/>
    <property type="project" value="UniProtKB-KW"/>
</dbReference>
<feature type="region of interest" description="Disordered" evidence="4">
    <location>
        <begin position="875"/>
        <end position="906"/>
    </location>
</feature>
<dbReference type="GO" id="GO:0004888">
    <property type="term" value="F:transmembrane signaling receptor activity"/>
    <property type="evidence" value="ECO:0007669"/>
    <property type="project" value="TreeGrafter"/>
</dbReference>
<dbReference type="OrthoDB" id="531469at2"/>
<dbReference type="KEGG" id="cyj:Cyan7822_4096"/>
<keyword evidence="1" id="KW-0145">Chemotaxis</keyword>
<comment type="similarity">
    <text evidence="2">Belongs to the methyl-accepting chemotaxis (MCP) protein family.</text>
</comment>
<dbReference type="GO" id="GO:0005886">
    <property type="term" value="C:plasma membrane"/>
    <property type="evidence" value="ECO:0007669"/>
    <property type="project" value="TreeGrafter"/>
</dbReference>
<dbReference type="PANTHER" id="PTHR43531:SF11">
    <property type="entry name" value="METHYL-ACCEPTING CHEMOTAXIS PROTEIN 3"/>
    <property type="match status" value="1"/>
</dbReference>
<dbReference type="Gene3D" id="1.10.287.1490">
    <property type="match status" value="1"/>
</dbReference>
<dbReference type="STRING" id="497965.Cyan7822_4096"/>
<dbReference type="AlphaFoldDB" id="E0U6X9"/>
<dbReference type="Proteomes" id="UP000008206">
    <property type="component" value="Chromosome"/>
</dbReference>
<name>E0U6X9_GLOV7</name>
<keyword evidence="6" id="KW-1185">Reference proteome</keyword>
<evidence type="ECO:0000256" key="3">
    <source>
        <dbReference type="SAM" id="Coils"/>
    </source>
</evidence>
<feature type="coiled-coil region" evidence="3">
    <location>
        <begin position="136"/>
        <end position="170"/>
    </location>
</feature>
<dbReference type="eggNOG" id="COG0457">
    <property type="taxonomic scope" value="Bacteria"/>
</dbReference>
<dbReference type="EMBL" id="CP002198">
    <property type="protein sequence ID" value="ADN16016.1"/>
    <property type="molecule type" value="Genomic_DNA"/>
</dbReference>